<feature type="chain" id="PRO_5045356536" description="Peptidase inhibitor family I36" evidence="1">
    <location>
        <begin position="28"/>
        <end position="119"/>
    </location>
</feature>
<feature type="signal peptide" evidence="1">
    <location>
        <begin position="1"/>
        <end position="27"/>
    </location>
</feature>
<evidence type="ECO:0000313" key="3">
    <source>
        <dbReference type="Proteomes" id="UP001500618"/>
    </source>
</evidence>
<keyword evidence="1" id="KW-0732">Signal</keyword>
<dbReference type="Pfam" id="PF03995">
    <property type="entry name" value="Inhibitor_I36"/>
    <property type="match status" value="1"/>
</dbReference>
<protein>
    <recommendedName>
        <fullName evidence="4">Peptidase inhibitor family I36</fullName>
    </recommendedName>
</protein>
<keyword evidence="3" id="KW-1185">Reference proteome</keyword>
<evidence type="ECO:0000313" key="2">
    <source>
        <dbReference type="EMBL" id="GAA1660075.1"/>
    </source>
</evidence>
<evidence type="ECO:0008006" key="4">
    <source>
        <dbReference type="Google" id="ProtNLM"/>
    </source>
</evidence>
<gene>
    <name evidence="2" type="ORF">GCM10009765_06830</name>
</gene>
<accession>A0ABP4RTC9</accession>
<organism evidence="2 3">
    <name type="scientific">Fodinicola feengrottensis</name>
    <dbReference type="NCBI Taxonomy" id="435914"/>
    <lineage>
        <taxon>Bacteria</taxon>
        <taxon>Bacillati</taxon>
        <taxon>Actinomycetota</taxon>
        <taxon>Actinomycetes</taxon>
        <taxon>Mycobacteriales</taxon>
        <taxon>Fodinicola</taxon>
    </lineage>
</organism>
<reference evidence="3" key="1">
    <citation type="journal article" date="2019" name="Int. J. Syst. Evol. Microbiol.">
        <title>The Global Catalogue of Microorganisms (GCM) 10K type strain sequencing project: providing services to taxonomists for standard genome sequencing and annotation.</title>
        <authorList>
            <consortium name="The Broad Institute Genomics Platform"/>
            <consortium name="The Broad Institute Genome Sequencing Center for Infectious Disease"/>
            <person name="Wu L."/>
            <person name="Ma J."/>
        </authorList>
    </citation>
    <scope>NUCLEOTIDE SEQUENCE [LARGE SCALE GENOMIC DNA]</scope>
    <source>
        <strain evidence="3">JCM 14718</strain>
    </source>
</reference>
<sequence length="119" mass="12440">MKRIAAFGVSLLLAGGGAVIAATPAYADTTCPAHNFCLWTDGHFTGTKQIISGYASYQDVNSTLHDHASSWKNANASQRECVYDHVNGALVTLQVVNAGQQVGVVPAGTNDRADAIGFC</sequence>
<comment type="caution">
    <text evidence="2">The sequence shown here is derived from an EMBL/GenBank/DDBJ whole genome shotgun (WGS) entry which is preliminary data.</text>
</comment>
<proteinExistence type="predicted"/>
<dbReference type="EMBL" id="BAAANY010000002">
    <property type="protein sequence ID" value="GAA1660075.1"/>
    <property type="molecule type" value="Genomic_DNA"/>
</dbReference>
<dbReference type="RefSeq" id="WP_163567405.1">
    <property type="nucleotide sequence ID" value="NZ_BAAANY010000002.1"/>
</dbReference>
<dbReference type="Proteomes" id="UP001500618">
    <property type="component" value="Unassembled WGS sequence"/>
</dbReference>
<name>A0ABP4RTC9_9ACTN</name>
<evidence type="ECO:0000256" key="1">
    <source>
        <dbReference type="SAM" id="SignalP"/>
    </source>
</evidence>